<comment type="caution">
    <text evidence="1">The sequence shown here is derived from an EMBL/GenBank/DDBJ whole genome shotgun (WGS) entry which is preliminary data.</text>
</comment>
<evidence type="ECO:0000313" key="1">
    <source>
        <dbReference type="EMBL" id="KAI9921919.1"/>
    </source>
</evidence>
<organism evidence="1 2">
    <name type="scientific">Peronosclerospora sorghi</name>
    <dbReference type="NCBI Taxonomy" id="230839"/>
    <lineage>
        <taxon>Eukaryota</taxon>
        <taxon>Sar</taxon>
        <taxon>Stramenopiles</taxon>
        <taxon>Oomycota</taxon>
        <taxon>Peronosporomycetes</taxon>
        <taxon>Peronosporales</taxon>
        <taxon>Peronosporaceae</taxon>
        <taxon>Peronosclerospora</taxon>
    </lineage>
</organism>
<dbReference type="Proteomes" id="UP001163321">
    <property type="component" value="Chromosome 1"/>
</dbReference>
<accession>A0ACC0WV38</accession>
<dbReference type="EMBL" id="CM047580">
    <property type="protein sequence ID" value="KAI9921919.1"/>
    <property type="molecule type" value="Genomic_DNA"/>
</dbReference>
<reference evidence="1 2" key="1">
    <citation type="journal article" date="2022" name="bioRxiv">
        <title>The genome of the oomycete Peronosclerospora sorghi, a cosmopolitan pathogen of maize and sorghum, is inflated with dispersed pseudogenes.</title>
        <authorList>
            <person name="Fletcher K."/>
            <person name="Martin F."/>
            <person name="Isakeit T."/>
            <person name="Cavanaugh K."/>
            <person name="Magill C."/>
            <person name="Michelmore R."/>
        </authorList>
    </citation>
    <scope>NUCLEOTIDE SEQUENCE [LARGE SCALE GENOMIC DNA]</scope>
    <source>
        <strain evidence="1">P6</strain>
    </source>
</reference>
<name>A0ACC0WV38_9STRA</name>
<protein>
    <submittedName>
        <fullName evidence="1">Uncharacterized protein</fullName>
    </submittedName>
</protein>
<evidence type="ECO:0000313" key="2">
    <source>
        <dbReference type="Proteomes" id="UP001163321"/>
    </source>
</evidence>
<keyword evidence="2" id="KW-1185">Reference proteome</keyword>
<gene>
    <name evidence="1" type="ORF">PsorP6_000743</name>
</gene>
<proteinExistence type="predicted"/>
<sequence>MFNIAGTYENNLRVREFERLSDKGRLVQDNHLICPSRQYLFDDQGFQIIVETFHLHLEVSRTCSNPWPEFHFFHLSAAKKQVKVKKALVLSPFFHHSNQEKR</sequence>